<evidence type="ECO:0000313" key="1">
    <source>
        <dbReference type="EMBL" id="JAH92005.1"/>
    </source>
</evidence>
<accession>A0A0E9WR03</accession>
<sequence>MFKCVCYFTCEQAAGSREPRSTVCSFKPCSLSPSEMTAFVFITVYTLSYLLCTACFHKLPPFLSLSLVHFLSTCGGKEGWIFNVKPMLRTLF</sequence>
<dbReference type="EMBL" id="GBXM01016572">
    <property type="protein sequence ID" value="JAH92005.1"/>
    <property type="molecule type" value="Transcribed_RNA"/>
</dbReference>
<proteinExistence type="predicted"/>
<dbReference type="AlphaFoldDB" id="A0A0E9WR03"/>
<organism evidence="1">
    <name type="scientific">Anguilla anguilla</name>
    <name type="common">European freshwater eel</name>
    <name type="synonym">Muraena anguilla</name>
    <dbReference type="NCBI Taxonomy" id="7936"/>
    <lineage>
        <taxon>Eukaryota</taxon>
        <taxon>Metazoa</taxon>
        <taxon>Chordata</taxon>
        <taxon>Craniata</taxon>
        <taxon>Vertebrata</taxon>
        <taxon>Euteleostomi</taxon>
        <taxon>Actinopterygii</taxon>
        <taxon>Neopterygii</taxon>
        <taxon>Teleostei</taxon>
        <taxon>Anguilliformes</taxon>
        <taxon>Anguillidae</taxon>
        <taxon>Anguilla</taxon>
    </lineage>
</organism>
<name>A0A0E9WR03_ANGAN</name>
<reference evidence="1" key="1">
    <citation type="submission" date="2014-11" db="EMBL/GenBank/DDBJ databases">
        <authorList>
            <person name="Amaro Gonzalez C."/>
        </authorList>
    </citation>
    <scope>NUCLEOTIDE SEQUENCE</scope>
</reference>
<reference evidence="1" key="2">
    <citation type="journal article" date="2015" name="Fish Shellfish Immunol.">
        <title>Early steps in the European eel (Anguilla anguilla)-Vibrio vulnificus interaction in the gills: Role of the RtxA13 toxin.</title>
        <authorList>
            <person name="Callol A."/>
            <person name="Pajuelo D."/>
            <person name="Ebbesson L."/>
            <person name="Teles M."/>
            <person name="MacKenzie S."/>
            <person name="Amaro C."/>
        </authorList>
    </citation>
    <scope>NUCLEOTIDE SEQUENCE</scope>
</reference>
<protein>
    <submittedName>
        <fullName evidence="1">Uncharacterized protein</fullName>
    </submittedName>
</protein>